<evidence type="ECO:0000259" key="2">
    <source>
        <dbReference type="Pfam" id="PF14616"/>
    </source>
</evidence>
<feature type="region of interest" description="Disordered" evidence="1">
    <location>
        <begin position="730"/>
        <end position="758"/>
    </location>
</feature>
<feature type="domain" description="Transcription regulator Rua1 C-terminal" evidence="2">
    <location>
        <begin position="324"/>
        <end position="445"/>
    </location>
</feature>
<keyword evidence="4" id="KW-1185">Reference proteome</keyword>
<feature type="compositionally biased region" description="Low complexity" evidence="1">
    <location>
        <begin position="745"/>
        <end position="758"/>
    </location>
</feature>
<feature type="region of interest" description="Disordered" evidence="1">
    <location>
        <begin position="603"/>
        <end position="690"/>
    </location>
</feature>
<feature type="compositionally biased region" description="Basic and acidic residues" evidence="1">
    <location>
        <begin position="490"/>
        <end position="504"/>
    </location>
</feature>
<protein>
    <submittedName>
        <fullName evidence="3">Cell surface glycoprotein 1</fullName>
    </submittedName>
</protein>
<feature type="compositionally biased region" description="Low complexity" evidence="1">
    <location>
        <begin position="169"/>
        <end position="180"/>
    </location>
</feature>
<feature type="compositionally biased region" description="Low complexity" evidence="1">
    <location>
        <begin position="604"/>
        <end position="615"/>
    </location>
</feature>
<evidence type="ECO:0000313" key="3">
    <source>
        <dbReference type="EMBL" id="KAB5592327.1"/>
    </source>
</evidence>
<proteinExistence type="predicted"/>
<comment type="caution">
    <text evidence="3">The sequence shown here is derived from an EMBL/GenBank/DDBJ whole genome shotgun (WGS) entry which is preliminary data.</text>
</comment>
<feature type="compositionally biased region" description="Basic and acidic residues" evidence="1">
    <location>
        <begin position="208"/>
        <end position="225"/>
    </location>
</feature>
<reference evidence="3 4" key="1">
    <citation type="journal article" date="2019" name="Fungal Biol. Biotechnol.">
        <title>Draft genome sequence of fastidious pathogen Ceratobasidium theobromae, which causes vascular-streak dieback in Theobroma cacao.</title>
        <authorList>
            <person name="Ali S.S."/>
            <person name="Asman A."/>
            <person name="Shao J."/>
            <person name="Firmansyah A.P."/>
            <person name="Susilo A.W."/>
            <person name="Rosmana A."/>
            <person name="McMahon P."/>
            <person name="Junaid M."/>
            <person name="Guest D."/>
            <person name="Kheng T.Y."/>
            <person name="Meinhardt L.W."/>
            <person name="Bailey B.A."/>
        </authorList>
    </citation>
    <scope>NUCLEOTIDE SEQUENCE [LARGE SCALE GENOMIC DNA]</scope>
    <source>
        <strain evidence="3 4">CT2</strain>
    </source>
</reference>
<gene>
    <name evidence="3" type="ORF">CTheo_4257</name>
</gene>
<feature type="compositionally biased region" description="Basic and acidic residues" evidence="1">
    <location>
        <begin position="647"/>
        <end position="657"/>
    </location>
</feature>
<organism evidence="3 4">
    <name type="scientific">Ceratobasidium theobromae</name>
    <dbReference type="NCBI Taxonomy" id="1582974"/>
    <lineage>
        <taxon>Eukaryota</taxon>
        <taxon>Fungi</taxon>
        <taxon>Dikarya</taxon>
        <taxon>Basidiomycota</taxon>
        <taxon>Agaricomycotina</taxon>
        <taxon>Agaricomycetes</taxon>
        <taxon>Cantharellales</taxon>
        <taxon>Ceratobasidiaceae</taxon>
        <taxon>Ceratobasidium</taxon>
    </lineage>
</organism>
<feature type="compositionally biased region" description="Low complexity" evidence="1">
    <location>
        <begin position="523"/>
        <end position="534"/>
    </location>
</feature>
<dbReference type="InterPro" id="IPR028012">
    <property type="entry name" value="Rua1_C"/>
</dbReference>
<evidence type="ECO:0000256" key="1">
    <source>
        <dbReference type="SAM" id="MobiDB-lite"/>
    </source>
</evidence>
<feature type="region of interest" description="Disordered" evidence="1">
    <location>
        <begin position="29"/>
        <end position="48"/>
    </location>
</feature>
<feature type="compositionally biased region" description="Low complexity" evidence="1">
    <location>
        <begin position="190"/>
        <end position="200"/>
    </location>
</feature>
<evidence type="ECO:0000313" key="4">
    <source>
        <dbReference type="Proteomes" id="UP000383932"/>
    </source>
</evidence>
<accession>A0A5N5QM35</accession>
<feature type="region of interest" description="Disordered" evidence="1">
    <location>
        <begin position="473"/>
        <end position="573"/>
    </location>
</feature>
<dbReference type="PANTHER" id="PTHR28125:SF2">
    <property type="entry name" value="MEIOTIC EXPRESSION UP-REGULATED PROTEIN 26"/>
    <property type="match status" value="1"/>
</dbReference>
<feature type="compositionally biased region" description="Low complexity" evidence="1">
    <location>
        <begin position="98"/>
        <end position="108"/>
    </location>
</feature>
<sequence length="932" mass="97888">MESGLVVGAYSHVTLCVRIWNVSRGATRVEEGNDDGLHTTRPPSERPNEMALRARYGPGNRIWSYQRAAEDSADGAPPPASVFGRTVSADEAVEMEADAPTQTAADAARATKRRGEPSSRGRKPSAARRPPAEDAPRRRSGRVPAPPKTHADPAHTALRTAKRKRSAVPDAPDAAPDALDAPPPDENTADDTATRTTRAATTKRPRVSHKDIDIKPRDDPDDSRRTTFGSTTTAPDPFTALSAADLASDTDHPQAQPPATTDTHDPTLRRLPSGVPVHRALPGLYRRYPISQVGLPKDVLVDVPDLDTNVALPPTTIPNAAPFLNLYAPRRTRGIGADKHGLCPICAEPPSRGGRGKAMMLNMKTSAFNYHMQYVHGLSPKTGLPFSPPIAFRSTPRKTVGAREKATLEEGLCHACTRWIIIEGVKAVDVLVPEIYWWKHASTCHKSRMLDGEGDFYIEDPLFKRILQWQRDHPAAPGREPTRSSNANGVRKEEPMEVDLHDSPVARQGAVTPVHPNPDEPDSSPLSSLDGTDGTRVSPVRKVSASALQLAPSARGPFGPPSPTARSRSVDAAAALSRGNSMVPALPGANSLPLGTPQLVNHALPGTLPGTPQTTASATPVIPGTTLPTVSTDTESRSVVDSGVELSPRDQARKLADAEDGDGDGEGEDEDAEGEDDPTATAENTPVIPQLPVLTAAGPGAEAIASTEQEQGLRLEAGQELASHAASVNALPDSGQGSIGDEQLELASSASEAQAPEQQVDVDALMQDAPSADIANSVVEQAQIPSLPLEAVDPVENDVPPAPATSTDILTRADSAELPAVQGVDMYAGNNTPNGQEAAPLALTDEDLALTTGLADAEMSLVGEEAGITGGALEMPSETLEPLATATVPSEQPLVGQELVPPISNVQAAGLSSGEGTPNTGGEADIFAFWNA</sequence>
<feature type="compositionally biased region" description="Acidic residues" evidence="1">
    <location>
        <begin position="658"/>
        <end position="678"/>
    </location>
</feature>
<dbReference type="Pfam" id="PF14616">
    <property type="entry name" value="Rua1_C"/>
    <property type="match status" value="1"/>
</dbReference>
<dbReference type="OrthoDB" id="5595379at2759"/>
<feature type="region of interest" description="Disordered" evidence="1">
    <location>
        <begin position="96"/>
        <end position="275"/>
    </location>
</feature>
<dbReference type="AlphaFoldDB" id="A0A5N5QM35"/>
<dbReference type="PANTHER" id="PTHR28125">
    <property type="entry name" value="MEIOTIC EXPRESSION UP-REGULATED PROTEIN 26"/>
    <property type="match status" value="1"/>
</dbReference>
<name>A0A5N5QM35_9AGAM</name>
<dbReference type="EMBL" id="SSOP01000069">
    <property type="protein sequence ID" value="KAB5592327.1"/>
    <property type="molecule type" value="Genomic_DNA"/>
</dbReference>
<feature type="compositionally biased region" description="Polar residues" evidence="1">
    <location>
        <begin position="626"/>
        <end position="639"/>
    </location>
</feature>
<dbReference type="Proteomes" id="UP000383932">
    <property type="component" value="Unassembled WGS sequence"/>
</dbReference>